<dbReference type="RefSeq" id="WP_254743917.1">
    <property type="nucleotide sequence ID" value="NZ_JANCLU010000015.1"/>
</dbReference>
<comment type="caution">
    <text evidence="3">The sequence shown here is derived from an EMBL/GenBank/DDBJ whole genome shotgun (WGS) entry which is preliminary data.</text>
</comment>
<name>A0ABT1LEJ1_9HYPH</name>
<protein>
    <submittedName>
        <fullName evidence="3">Cell envelope integrity EipB family protein</fullName>
    </submittedName>
</protein>
<evidence type="ECO:0000256" key="1">
    <source>
        <dbReference type="SAM" id="MobiDB-lite"/>
    </source>
</evidence>
<feature type="signal peptide" evidence="2">
    <location>
        <begin position="1"/>
        <end position="30"/>
    </location>
</feature>
<keyword evidence="4" id="KW-1185">Reference proteome</keyword>
<evidence type="ECO:0000256" key="2">
    <source>
        <dbReference type="SAM" id="SignalP"/>
    </source>
</evidence>
<evidence type="ECO:0000313" key="4">
    <source>
        <dbReference type="Proteomes" id="UP001205890"/>
    </source>
</evidence>
<accession>A0ABT1LEJ1</accession>
<evidence type="ECO:0000313" key="3">
    <source>
        <dbReference type="EMBL" id="MCP8939874.1"/>
    </source>
</evidence>
<feature type="region of interest" description="Disordered" evidence="1">
    <location>
        <begin position="89"/>
        <end position="133"/>
    </location>
</feature>
<dbReference type="Proteomes" id="UP001205890">
    <property type="component" value="Unassembled WGS sequence"/>
</dbReference>
<sequence length="279" mass="29618">MPRPCSPARAGLAALLAGVALFAAASSASAGQAIVMAAHRATYDLVLAEGSSSGGLENARGRIVYEFTGSACEGYTVNFRQVTELSGGDVGRRVSDSRSSTFESADGASMRFNTDTRTPPQPSEATDGEARRVGGKLAVDLRKPERASVELKDAMFPTAQMEALIAAAQDGKSTLETRVYDGSEKGRKAYDTFAVIGKKAEGDAADEPLKAAGWDKIPRWPVSISYFEEGSATQQPAYVISFEVLENGVSRKLKLDYGDFSLVGDLKRLDVLKSAECAK</sequence>
<dbReference type="Pfam" id="PF08904">
    <property type="entry name" value="EipB_like"/>
    <property type="match status" value="1"/>
</dbReference>
<proteinExistence type="predicted"/>
<dbReference type="InterPro" id="IPR015000">
    <property type="entry name" value="EipB-like"/>
</dbReference>
<organism evidence="3 4">
    <name type="scientific">Alsobacter ponti</name>
    <dbReference type="NCBI Taxonomy" id="2962936"/>
    <lineage>
        <taxon>Bacteria</taxon>
        <taxon>Pseudomonadati</taxon>
        <taxon>Pseudomonadota</taxon>
        <taxon>Alphaproteobacteria</taxon>
        <taxon>Hyphomicrobiales</taxon>
        <taxon>Alsobacteraceae</taxon>
        <taxon>Alsobacter</taxon>
    </lineage>
</organism>
<gene>
    <name evidence="3" type="ORF">NK718_15200</name>
</gene>
<feature type="chain" id="PRO_5045956434" evidence="2">
    <location>
        <begin position="31"/>
        <end position="279"/>
    </location>
</feature>
<keyword evidence="2" id="KW-0732">Signal</keyword>
<reference evidence="3 4" key="1">
    <citation type="submission" date="2022-07" db="EMBL/GenBank/DDBJ databases">
        <authorList>
            <person name="Li W.-J."/>
            <person name="Deng Q.-Q."/>
        </authorList>
    </citation>
    <scope>NUCLEOTIDE SEQUENCE [LARGE SCALE GENOMIC DNA]</scope>
    <source>
        <strain evidence="3 4">SYSU M60028</strain>
    </source>
</reference>
<dbReference type="EMBL" id="JANCLU010000015">
    <property type="protein sequence ID" value="MCP8939874.1"/>
    <property type="molecule type" value="Genomic_DNA"/>
</dbReference>